<feature type="region of interest" description="Disordered" evidence="1">
    <location>
        <begin position="1"/>
        <end position="47"/>
    </location>
</feature>
<dbReference type="EMBL" id="CP016287">
    <property type="protein sequence ID" value="ANP89155.1"/>
    <property type="molecule type" value="Genomic_DNA"/>
</dbReference>
<gene>
    <name evidence="2" type="ORF">BA011_25480</name>
</gene>
<accession>A0A1B1CHA7</accession>
<proteinExistence type="predicted"/>
<dbReference type="AlphaFoldDB" id="A0A1B1CHA7"/>
<sequence>MLRHSADLDHRDKLGAGRKASGPAAKFLTTKSTKARTFGGQTSESAPNGIVKEVRTGTRVPARMCDSAT</sequence>
<geneLocation type="plasmid" evidence="2 3">
    <name>unnamed1</name>
</geneLocation>
<reference evidence="2 3" key="1">
    <citation type="submission" date="2016-06" db="EMBL/GenBank/DDBJ databases">
        <title>Microsymbionts genomes from the relict species Vavilovia formosa.</title>
        <authorList>
            <person name="Chirak E."/>
            <person name="Kimeklis A."/>
            <person name="Andronov E."/>
        </authorList>
    </citation>
    <scope>NUCLEOTIDE SEQUENCE [LARGE SCALE GENOMIC DNA]</scope>
    <source>
        <strain evidence="2 3">Vaf10</strain>
        <plasmid evidence="3">Plasmid unnamed1</plasmid>
    </source>
</reference>
<organism evidence="2 3">
    <name type="scientific">Rhizobium leguminosarum</name>
    <dbReference type="NCBI Taxonomy" id="384"/>
    <lineage>
        <taxon>Bacteria</taxon>
        <taxon>Pseudomonadati</taxon>
        <taxon>Pseudomonadota</taxon>
        <taxon>Alphaproteobacteria</taxon>
        <taxon>Hyphomicrobiales</taxon>
        <taxon>Rhizobiaceae</taxon>
        <taxon>Rhizobium/Agrobacterium group</taxon>
        <taxon>Rhizobium</taxon>
    </lineage>
</organism>
<evidence type="ECO:0000256" key="1">
    <source>
        <dbReference type="SAM" id="MobiDB-lite"/>
    </source>
</evidence>
<protein>
    <submittedName>
        <fullName evidence="2">Uncharacterized protein</fullName>
    </submittedName>
</protein>
<evidence type="ECO:0000313" key="2">
    <source>
        <dbReference type="EMBL" id="ANP89155.1"/>
    </source>
</evidence>
<feature type="compositionally biased region" description="Basic and acidic residues" evidence="1">
    <location>
        <begin position="1"/>
        <end position="15"/>
    </location>
</feature>
<keyword evidence="2" id="KW-0614">Plasmid</keyword>
<name>A0A1B1CHA7_RHILE</name>
<evidence type="ECO:0000313" key="3">
    <source>
        <dbReference type="Proteomes" id="UP000092691"/>
    </source>
</evidence>
<dbReference type="Proteomes" id="UP000092691">
    <property type="component" value="Plasmid unnamed1"/>
</dbReference>